<evidence type="ECO:0000313" key="2">
    <source>
        <dbReference type="EMBL" id="MCI51334.1"/>
    </source>
</evidence>
<dbReference type="PANTHER" id="PTHR46033:SF8">
    <property type="entry name" value="PROTEIN MAINTENANCE OF MERISTEMS-LIKE"/>
    <property type="match status" value="1"/>
</dbReference>
<comment type="caution">
    <text evidence="2">The sequence shown here is derived from an EMBL/GenBank/DDBJ whole genome shotgun (WGS) entry which is preliminary data.</text>
</comment>
<dbReference type="InterPro" id="IPR019557">
    <property type="entry name" value="AminoTfrase-like_pln_mobile"/>
</dbReference>
<organism evidence="2 3">
    <name type="scientific">Trifolium medium</name>
    <dbReference type="NCBI Taxonomy" id="97028"/>
    <lineage>
        <taxon>Eukaryota</taxon>
        <taxon>Viridiplantae</taxon>
        <taxon>Streptophyta</taxon>
        <taxon>Embryophyta</taxon>
        <taxon>Tracheophyta</taxon>
        <taxon>Spermatophyta</taxon>
        <taxon>Magnoliopsida</taxon>
        <taxon>eudicotyledons</taxon>
        <taxon>Gunneridae</taxon>
        <taxon>Pentapetalae</taxon>
        <taxon>rosids</taxon>
        <taxon>fabids</taxon>
        <taxon>Fabales</taxon>
        <taxon>Fabaceae</taxon>
        <taxon>Papilionoideae</taxon>
        <taxon>50 kb inversion clade</taxon>
        <taxon>NPAAA clade</taxon>
        <taxon>Hologalegina</taxon>
        <taxon>IRL clade</taxon>
        <taxon>Trifolieae</taxon>
        <taxon>Trifolium</taxon>
    </lineage>
</organism>
<evidence type="ECO:0000313" key="3">
    <source>
        <dbReference type="Proteomes" id="UP000265520"/>
    </source>
</evidence>
<evidence type="ECO:0000259" key="1">
    <source>
        <dbReference type="Pfam" id="PF10536"/>
    </source>
</evidence>
<dbReference type="AlphaFoldDB" id="A0A392SSZ2"/>
<dbReference type="Pfam" id="PF10536">
    <property type="entry name" value="PMD"/>
    <property type="match status" value="1"/>
</dbReference>
<sequence length="99" mass="11066">EEWFRDRLAVTGLADLAKTEYQHLDPCLISAFAERWHEETSSFHMPAGEIIVTLDYMSCLLHLPLGGHLLDHTSLTKAEGITLMVDLLGSDAFDAHTEV</sequence>
<proteinExistence type="predicted"/>
<name>A0A392SSZ2_9FABA</name>
<feature type="non-terminal residue" evidence="2">
    <location>
        <position position="99"/>
    </location>
</feature>
<keyword evidence="3" id="KW-1185">Reference proteome</keyword>
<dbReference type="InterPro" id="IPR044824">
    <property type="entry name" value="MAIN-like"/>
</dbReference>
<feature type="domain" description="Aminotransferase-like plant mobile" evidence="1">
    <location>
        <begin position="16"/>
        <end position="88"/>
    </location>
</feature>
<dbReference type="PANTHER" id="PTHR46033">
    <property type="entry name" value="PROTEIN MAIN-LIKE 2"/>
    <property type="match status" value="1"/>
</dbReference>
<dbReference type="Proteomes" id="UP000265520">
    <property type="component" value="Unassembled WGS sequence"/>
</dbReference>
<feature type="non-terminal residue" evidence="2">
    <location>
        <position position="1"/>
    </location>
</feature>
<dbReference type="EMBL" id="LXQA010430283">
    <property type="protein sequence ID" value="MCI51334.1"/>
    <property type="molecule type" value="Genomic_DNA"/>
</dbReference>
<dbReference type="GO" id="GO:0010073">
    <property type="term" value="P:meristem maintenance"/>
    <property type="evidence" value="ECO:0007669"/>
    <property type="project" value="InterPro"/>
</dbReference>
<reference evidence="2 3" key="1">
    <citation type="journal article" date="2018" name="Front. Plant Sci.">
        <title>Red Clover (Trifolium pratense) and Zigzag Clover (T. medium) - A Picture of Genomic Similarities and Differences.</title>
        <authorList>
            <person name="Dluhosova J."/>
            <person name="Istvanek J."/>
            <person name="Nedelnik J."/>
            <person name="Repkova J."/>
        </authorList>
    </citation>
    <scope>NUCLEOTIDE SEQUENCE [LARGE SCALE GENOMIC DNA]</scope>
    <source>
        <strain evidence="3">cv. 10/8</strain>
        <tissue evidence="2">Leaf</tissue>
    </source>
</reference>
<protein>
    <submittedName>
        <fullName evidence="2">Serine/threonine-protein phosphatase 7 long form-like protein</fullName>
    </submittedName>
</protein>
<accession>A0A392SSZ2</accession>